<dbReference type="EMBL" id="CP041036">
    <property type="protein sequence ID" value="QDE30163.1"/>
    <property type="molecule type" value="Genomic_DNA"/>
</dbReference>
<evidence type="ECO:0000256" key="1">
    <source>
        <dbReference type="ARBA" id="ARBA00004651"/>
    </source>
</evidence>
<dbReference type="RefSeq" id="WP_137222734.1">
    <property type="nucleotide sequence ID" value="NZ_CP041036.1"/>
</dbReference>
<feature type="transmembrane region" description="Helical" evidence="8">
    <location>
        <begin position="157"/>
        <end position="180"/>
    </location>
</feature>
<dbReference type="InterPro" id="IPR037294">
    <property type="entry name" value="ABC_BtuC-like"/>
</dbReference>
<keyword evidence="6 8" id="KW-1133">Transmembrane helix</keyword>
<evidence type="ECO:0000256" key="2">
    <source>
        <dbReference type="ARBA" id="ARBA00007935"/>
    </source>
</evidence>
<reference evidence="9 10" key="1">
    <citation type="submission" date="2019-06" db="EMBL/GenBank/DDBJ databases">
        <title>The genome of Shewanella sp. SM1901.</title>
        <authorList>
            <person name="Cha Q."/>
        </authorList>
    </citation>
    <scope>NUCLEOTIDE SEQUENCE [LARGE SCALE GENOMIC DNA]</scope>
    <source>
        <strain evidence="9 10">SM1901</strain>
    </source>
</reference>
<dbReference type="GO" id="GO:0005886">
    <property type="term" value="C:plasma membrane"/>
    <property type="evidence" value="ECO:0007669"/>
    <property type="project" value="UniProtKB-SubCell"/>
</dbReference>
<sequence length="348" mass="37039">MLVSNKHKLRPIQWAVIAIIIVLIGLTAGRFSINPSDLVSAIKKLPSILSDLIMTGQISEELTQQERIILLIRFPRLLTALIVGAGLAVSGAVYQGVFRNPLVSPDILGVASGCMFGAAMGLIMPGSSWITVQVLAFVCGLSAACVAMFMAKKFGSNSILLMLMTGIIIGSIFGSGLTMLKALADPYGELPAIVFWLMGSLSASSWSTVAQLAIPVVLGYGLIHSLRYRLNVLCLGDQQSRSLGVEPEKLRLVLIVISSFIVASCVATVGQVAWIGLVVPHMVRTFTGANNMRVIPLSTAIGAIFLLLADSVARSSFTMEIPIGIVTSLVGAPLFAFLLFRFRQGGTY</sequence>
<keyword evidence="4" id="KW-1003">Cell membrane</keyword>
<comment type="subcellular location">
    <subcellularLocation>
        <location evidence="1">Cell membrane</location>
        <topology evidence="1">Multi-pass membrane protein</topology>
    </subcellularLocation>
</comment>
<dbReference type="Pfam" id="PF01032">
    <property type="entry name" value="FecCD"/>
    <property type="match status" value="1"/>
</dbReference>
<evidence type="ECO:0000256" key="6">
    <source>
        <dbReference type="ARBA" id="ARBA00022989"/>
    </source>
</evidence>
<evidence type="ECO:0000256" key="5">
    <source>
        <dbReference type="ARBA" id="ARBA00022692"/>
    </source>
</evidence>
<feature type="transmembrane region" description="Helical" evidence="8">
    <location>
        <begin position="321"/>
        <end position="340"/>
    </location>
</feature>
<dbReference type="AlphaFoldDB" id="A0A4Y5YC84"/>
<evidence type="ECO:0000313" key="10">
    <source>
        <dbReference type="Proteomes" id="UP000319809"/>
    </source>
</evidence>
<keyword evidence="10" id="KW-1185">Reference proteome</keyword>
<dbReference type="CDD" id="cd06550">
    <property type="entry name" value="TM_ABC_iron-siderophores_like"/>
    <property type="match status" value="1"/>
</dbReference>
<feature type="transmembrane region" description="Helical" evidence="8">
    <location>
        <begin position="192"/>
        <end position="223"/>
    </location>
</feature>
<feature type="transmembrane region" description="Helical" evidence="8">
    <location>
        <begin position="252"/>
        <end position="279"/>
    </location>
</feature>
<dbReference type="PANTHER" id="PTHR30472:SF70">
    <property type="entry name" value="MOLYBDATE IMPORT SYSTEM PERMEASE PROTEIN MOLB"/>
    <property type="match status" value="1"/>
</dbReference>
<dbReference type="GO" id="GO:0033214">
    <property type="term" value="P:siderophore-iron import into cell"/>
    <property type="evidence" value="ECO:0007669"/>
    <property type="project" value="TreeGrafter"/>
</dbReference>
<dbReference type="Proteomes" id="UP000319809">
    <property type="component" value="Chromosome"/>
</dbReference>
<dbReference type="KEGG" id="spol:FH971_03735"/>
<feature type="transmembrane region" description="Helical" evidence="8">
    <location>
        <begin position="103"/>
        <end position="123"/>
    </location>
</feature>
<dbReference type="FunFam" id="1.10.3470.10:FF:000001">
    <property type="entry name" value="Vitamin B12 ABC transporter permease BtuC"/>
    <property type="match status" value="1"/>
</dbReference>
<keyword evidence="7 8" id="KW-0472">Membrane</keyword>
<dbReference type="PANTHER" id="PTHR30472">
    <property type="entry name" value="FERRIC ENTEROBACTIN TRANSPORT SYSTEM PERMEASE PROTEIN"/>
    <property type="match status" value="1"/>
</dbReference>
<evidence type="ECO:0000313" key="9">
    <source>
        <dbReference type="EMBL" id="QDE30163.1"/>
    </source>
</evidence>
<name>A0A4Y5YC84_9GAMM</name>
<evidence type="ECO:0000256" key="7">
    <source>
        <dbReference type="ARBA" id="ARBA00023136"/>
    </source>
</evidence>
<gene>
    <name evidence="9" type="ORF">FH971_03735</name>
</gene>
<evidence type="ECO:0000256" key="8">
    <source>
        <dbReference type="SAM" id="Phobius"/>
    </source>
</evidence>
<dbReference type="SUPFAM" id="SSF81345">
    <property type="entry name" value="ABC transporter involved in vitamin B12 uptake, BtuC"/>
    <property type="match status" value="1"/>
</dbReference>
<accession>A0A4Y5YC84</accession>
<organism evidence="9 10">
    <name type="scientific">Shewanella polaris</name>
    <dbReference type="NCBI Taxonomy" id="2588449"/>
    <lineage>
        <taxon>Bacteria</taxon>
        <taxon>Pseudomonadati</taxon>
        <taxon>Pseudomonadota</taxon>
        <taxon>Gammaproteobacteria</taxon>
        <taxon>Alteromonadales</taxon>
        <taxon>Shewanellaceae</taxon>
        <taxon>Shewanella</taxon>
    </lineage>
</organism>
<keyword evidence="5 8" id="KW-0812">Transmembrane</keyword>
<feature type="transmembrane region" description="Helical" evidence="8">
    <location>
        <begin position="291"/>
        <end position="309"/>
    </location>
</feature>
<feature type="transmembrane region" description="Helical" evidence="8">
    <location>
        <begin position="130"/>
        <end position="151"/>
    </location>
</feature>
<feature type="transmembrane region" description="Helical" evidence="8">
    <location>
        <begin position="77"/>
        <end position="97"/>
    </location>
</feature>
<dbReference type="Gene3D" id="1.10.3470.10">
    <property type="entry name" value="ABC transporter involved in vitamin B12 uptake, BtuC"/>
    <property type="match status" value="1"/>
</dbReference>
<comment type="similarity">
    <text evidence="2">Belongs to the binding-protein-dependent transport system permease family. FecCD subfamily.</text>
</comment>
<feature type="transmembrane region" description="Helical" evidence="8">
    <location>
        <begin position="12"/>
        <end position="33"/>
    </location>
</feature>
<dbReference type="GO" id="GO:0022857">
    <property type="term" value="F:transmembrane transporter activity"/>
    <property type="evidence" value="ECO:0007669"/>
    <property type="project" value="InterPro"/>
</dbReference>
<proteinExistence type="inferred from homology"/>
<protein>
    <submittedName>
        <fullName evidence="9">Iron ABC transporter permease</fullName>
    </submittedName>
</protein>
<keyword evidence="3" id="KW-0813">Transport</keyword>
<evidence type="ECO:0000256" key="3">
    <source>
        <dbReference type="ARBA" id="ARBA00022448"/>
    </source>
</evidence>
<dbReference type="InterPro" id="IPR000522">
    <property type="entry name" value="ABC_transptr_permease_BtuC"/>
</dbReference>
<evidence type="ECO:0000256" key="4">
    <source>
        <dbReference type="ARBA" id="ARBA00022475"/>
    </source>
</evidence>